<evidence type="ECO:0000259" key="3">
    <source>
        <dbReference type="PROSITE" id="PS50883"/>
    </source>
</evidence>
<evidence type="ECO:0000313" key="5">
    <source>
        <dbReference type="EMBL" id="CAE11093.1"/>
    </source>
</evidence>
<dbReference type="EMBL" id="BX571662">
    <property type="protein sequence ID" value="CAE11093.1"/>
    <property type="molecule type" value="Genomic_DNA"/>
</dbReference>
<dbReference type="SUPFAM" id="SSF55073">
    <property type="entry name" value="Nucleotide cyclase"/>
    <property type="match status" value="1"/>
</dbReference>
<feature type="domain" description="EAL" evidence="3">
    <location>
        <begin position="590"/>
        <end position="845"/>
    </location>
</feature>
<dbReference type="Pfam" id="PF00990">
    <property type="entry name" value="GGDEF"/>
    <property type="match status" value="1"/>
</dbReference>
<dbReference type="Pfam" id="PF04392">
    <property type="entry name" value="ABC_sub_bind"/>
    <property type="match status" value="1"/>
</dbReference>
<feature type="transmembrane region" description="Helical" evidence="2">
    <location>
        <begin position="345"/>
        <end position="365"/>
    </location>
</feature>
<dbReference type="PANTHER" id="PTHR44757:SF2">
    <property type="entry name" value="BIOFILM ARCHITECTURE MAINTENANCE PROTEIN MBAA"/>
    <property type="match status" value="1"/>
</dbReference>
<protein>
    <submittedName>
        <fullName evidence="5">Uncharacterized protein</fullName>
    </submittedName>
</protein>
<dbReference type="PANTHER" id="PTHR44757">
    <property type="entry name" value="DIGUANYLATE CYCLASE DGCP"/>
    <property type="match status" value="1"/>
</dbReference>
<dbReference type="InterPro" id="IPR007487">
    <property type="entry name" value="ABC_transpt-TYRBP-like"/>
</dbReference>
<feature type="coiled-coil region" evidence="1">
    <location>
        <begin position="367"/>
        <end position="415"/>
    </location>
</feature>
<evidence type="ECO:0000256" key="1">
    <source>
        <dbReference type="SAM" id="Coils"/>
    </source>
</evidence>
<dbReference type="PROSITE" id="PS50883">
    <property type="entry name" value="EAL"/>
    <property type="match status" value="1"/>
</dbReference>
<name>Q7MQQ6_WOLSU</name>
<dbReference type="Pfam" id="PF00563">
    <property type="entry name" value="EAL"/>
    <property type="match status" value="1"/>
</dbReference>
<dbReference type="STRING" id="273121.WS2095"/>
<organism evidence="6">
    <name type="scientific">Wolinella succinogenes (strain ATCC 29543 / DSM 1740 / CCUG 13145 / JCM 31913 / LMG 7466 / NCTC 11488 / FDC 602W)</name>
    <name type="common">Vibrio succinogenes</name>
    <dbReference type="NCBI Taxonomy" id="273121"/>
    <lineage>
        <taxon>Bacteria</taxon>
        <taxon>Pseudomonadati</taxon>
        <taxon>Campylobacterota</taxon>
        <taxon>Epsilonproteobacteria</taxon>
        <taxon>Campylobacterales</taxon>
        <taxon>Helicobacteraceae</taxon>
        <taxon>Wolinella</taxon>
    </lineage>
</organism>
<dbReference type="InterPro" id="IPR000160">
    <property type="entry name" value="GGDEF_dom"/>
</dbReference>
<dbReference type="InterPro" id="IPR043128">
    <property type="entry name" value="Rev_trsase/Diguanyl_cyclase"/>
</dbReference>
<dbReference type="PROSITE" id="PS50887">
    <property type="entry name" value="GGDEF"/>
    <property type="match status" value="1"/>
</dbReference>
<dbReference type="CDD" id="cd01949">
    <property type="entry name" value="GGDEF"/>
    <property type="match status" value="1"/>
</dbReference>
<dbReference type="NCBIfam" id="TIGR00254">
    <property type="entry name" value="GGDEF"/>
    <property type="match status" value="1"/>
</dbReference>
<keyword evidence="2" id="KW-0812">Transmembrane</keyword>
<dbReference type="CDD" id="cd01948">
    <property type="entry name" value="EAL"/>
    <property type="match status" value="1"/>
</dbReference>
<keyword evidence="2" id="KW-1133">Transmembrane helix</keyword>
<dbReference type="SMART" id="SM00052">
    <property type="entry name" value="EAL"/>
    <property type="match status" value="1"/>
</dbReference>
<dbReference type="InterPro" id="IPR029787">
    <property type="entry name" value="Nucleotide_cyclase"/>
</dbReference>
<dbReference type="InterPro" id="IPR052155">
    <property type="entry name" value="Biofilm_reg_signaling"/>
</dbReference>
<dbReference type="SMART" id="SM00267">
    <property type="entry name" value="GGDEF"/>
    <property type="match status" value="1"/>
</dbReference>
<dbReference type="AlphaFoldDB" id="Q7MQQ6"/>
<evidence type="ECO:0000256" key="2">
    <source>
        <dbReference type="SAM" id="Phobius"/>
    </source>
</evidence>
<dbReference type="Gene3D" id="3.30.70.270">
    <property type="match status" value="1"/>
</dbReference>
<reference evidence="5 6" key="1">
    <citation type="journal article" date="2003" name="Proc. Natl. Acad. Sci. U.S.A.">
        <title>Complete genome sequence and analysis of Wolinella succinogenes.</title>
        <authorList>
            <person name="Baar C."/>
            <person name="Eppinger M."/>
            <person name="Raddatz G."/>
            <person name="Simon JM."/>
            <person name="Lanz C."/>
            <person name="Klimmek O."/>
            <person name="Nandakumar R."/>
            <person name="Gross R."/>
            <person name="Rosinus A."/>
            <person name="Keller H."/>
            <person name="Jagtap P."/>
            <person name="Linke B."/>
            <person name="Meyer F."/>
            <person name="Lederer H."/>
            <person name="Schuster S.C."/>
        </authorList>
    </citation>
    <scope>NUCLEOTIDE SEQUENCE [LARGE SCALE GENOMIC DNA]</scope>
    <source>
        <strain evidence="6">ATCC 29543 / DSM 1740 / CCUG 13145 / JCM 31913 / LMG 7466 / NCTC 11488 / FDC 602W</strain>
    </source>
</reference>
<dbReference type="SUPFAM" id="SSF141868">
    <property type="entry name" value="EAL domain-like"/>
    <property type="match status" value="1"/>
</dbReference>
<dbReference type="InterPro" id="IPR035919">
    <property type="entry name" value="EAL_sf"/>
</dbReference>
<feature type="domain" description="GGDEF" evidence="4">
    <location>
        <begin position="449"/>
        <end position="581"/>
    </location>
</feature>
<keyword evidence="6" id="KW-1185">Reference proteome</keyword>
<sequence>MCSFPYFSRLFLFLGVFGLLLPPIYAEHTPDVLILNSYHRGLKWSDSTIEGAQKKLGELSPAPRIRVEYMDWKHHPTKENFRLLKEYYAYKYINHPFDVIIANDDAAFEFALLYKKELFGDPPLVFTGVSEDNLTLYSPLPPDVTGVIEKADTSGTIALASQLFPDLKNLYVVYDSTESGLSMGKEAIKELSQSHPWIRLISSEGKPLPAILEEINALPPQNSAVLLTVFYGTSGDEIGFESFAKSLAQKINKPLFVLYDFNLGTGALGGKIYSGKRVGERAAKLTEAILQGTPPSKLPLQNEGALESVVDYNAAKRFGVEDVGLPKETRWTGKPPSLLETHAKLVYATLAILVWLAILALFLAYHLRKTHLFNQELERKNEELEQLNDEITASEEELEAQYEELSATYEDLLKAQKRLDFMAYHDTLTGLNNRAALSLELHRFETHRTPYALILMDADNFKQVNDTLGHQFGDQVIIAATQRLASIGFEGVKLFRVSGDEFIALLPHAQNEEVKRFAKEVIQAFSKPLIVEGHLVYFAFSLGSALCPQDGVRKDEILTKADVAMYHSKTHQKGTLTLFEDHLLERIRQKQRLEKHLKGALERGEFTLHYQPQLHLPSGTFWGFEALLRWNNPELGPIPPDCFIPILEENHQIIQVGTWVLDEACAFAASLPLGTEERPPCVCVNISSHQLFHNDFEEMVLSTLKRHQLPPERLEIEITESVFIDSLGLVKERLERLRSEGIRVALDDFGTGYSSLSYLQALPITTLKIDKSFIDEIPSQSIQQGIISAIISIGKLMNLEIVAEGVETKEQLDHLALHFCDRIQGYLYAKPLPPLALKDFISTKGEA</sequence>
<keyword evidence="1" id="KW-0175">Coiled coil</keyword>
<dbReference type="InterPro" id="IPR001633">
    <property type="entry name" value="EAL_dom"/>
</dbReference>
<accession>Q7MQQ6</accession>
<dbReference type="KEGG" id="wsu:WS2095"/>
<proteinExistence type="predicted"/>
<dbReference type="RefSeq" id="WP_011139875.1">
    <property type="nucleotide sequence ID" value="NC_005090.1"/>
</dbReference>
<dbReference type="eggNOG" id="COG5001">
    <property type="taxonomic scope" value="Bacteria"/>
</dbReference>
<dbReference type="eggNOG" id="COG2984">
    <property type="taxonomic scope" value="Bacteria"/>
</dbReference>
<dbReference type="Gene3D" id="3.20.20.450">
    <property type="entry name" value="EAL domain"/>
    <property type="match status" value="1"/>
</dbReference>
<evidence type="ECO:0000313" key="6">
    <source>
        <dbReference type="Proteomes" id="UP000000422"/>
    </source>
</evidence>
<dbReference type="Proteomes" id="UP000000422">
    <property type="component" value="Chromosome"/>
</dbReference>
<evidence type="ECO:0000259" key="4">
    <source>
        <dbReference type="PROSITE" id="PS50887"/>
    </source>
</evidence>
<gene>
    <name evidence="5" type="ordered locus">WS2095</name>
</gene>
<dbReference type="Gene3D" id="3.40.50.2300">
    <property type="match status" value="2"/>
</dbReference>
<keyword evidence="2" id="KW-0472">Membrane</keyword>
<dbReference type="HOGENOM" id="CLU_000445_49_3_7"/>